<evidence type="ECO:0000256" key="2">
    <source>
        <dbReference type="SAM" id="SignalP"/>
    </source>
</evidence>
<gene>
    <name evidence="3" type="ORF">ACIBG2_43880</name>
</gene>
<feature type="signal peptide" evidence="2">
    <location>
        <begin position="1"/>
        <end position="31"/>
    </location>
</feature>
<protein>
    <recommendedName>
        <fullName evidence="5">DUF3558 domain-containing protein</fullName>
    </recommendedName>
</protein>
<dbReference type="RefSeq" id="WP_397090130.1">
    <property type="nucleotide sequence ID" value="NZ_JBITGY010000014.1"/>
</dbReference>
<keyword evidence="2" id="KW-0732">Signal</keyword>
<sequence length="143" mass="15096">MAAEMGRRLASRNVSIGAMTALSALVLTACAQPQAAAPPLPPDDPQTYTEDADEPEDVTATCVRRGGEVNDRYPVVADRHCDGAGKHGAYMWYYGGTRTEKHVKDGSTRRPRGVTITTAAGDEIGKSGRISRDGFGGRDTAGS</sequence>
<evidence type="ECO:0008006" key="5">
    <source>
        <dbReference type="Google" id="ProtNLM"/>
    </source>
</evidence>
<organism evidence="3 4">
    <name type="scientific">Nonomuraea typhae</name>
    <dbReference type="NCBI Taxonomy" id="2603600"/>
    <lineage>
        <taxon>Bacteria</taxon>
        <taxon>Bacillati</taxon>
        <taxon>Actinomycetota</taxon>
        <taxon>Actinomycetes</taxon>
        <taxon>Streptosporangiales</taxon>
        <taxon>Streptosporangiaceae</taxon>
        <taxon>Nonomuraea</taxon>
    </lineage>
</organism>
<proteinExistence type="predicted"/>
<evidence type="ECO:0000313" key="3">
    <source>
        <dbReference type="EMBL" id="MFI6504388.1"/>
    </source>
</evidence>
<accession>A0ABW7Z8F6</accession>
<name>A0ABW7Z8F6_9ACTN</name>
<feature type="chain" id="PRO_5046559851" description="DUF3558 domain-containing protein" evidence="2">
    <location>
        <begin position="32"/>
        <end position="143"/>
    </location>
</feature>
<comment type="caution">
    <text evidence="3">The sequence shown here is derived from an EMBL/GenBank/DDBJ whole genome shotgun (WGS) entry which is preliminary data.</text>
</comment>
<feature type="compositionally biased region" description="Basic and acidic residues" evidence="1">
    <location>
        <begin position="123"/>
        <end position="136"/>
    </location>
</feature>
<feature type="region of interest" description="Disordered" evidence="1">
    <location>
        <begin position="34"/>
        <end position="57"/>
    </location>
</feature>
<keyword evidence="4" id="KW-1185">Reference proteome</keyword>
<evidence type="ECO:0000256" key="1">
    <source>
        <dbReference type="SAM" id="MobiDB-lite"/>
    </source>
</evidence>
<reference evidence="3 4" key="1">
    <citation type="submission" date="2024-10" db="EMBL/GenBank/DDBJ databases">
        <title>The Natural Products Discovery Center: Release of the First 8490 Sequenced Strains for Exploring Actinobacteria Biosynthetic Diversity.</title>
        <authorList>
            <person name="Kalkreuter E."/>
            <person name="Kautsar S.A."/>
            <person name="Yang D."/>
            <person name="Bader C.D."/>
            <person name="Teijaro C.N."/>
            <person name="Fluegel L."/>
            <person name="Davis C.M."/>
            <person name="Simpson J.R."/>
            <person name="Lauterbach L."/>
            <person name="Steele A.D."/>
            <person name="Gui C."/>
            <person name="Meng S."/>
            <person name="Li G."/>
            <person name="Viehrig K."/>
            <person name="Ye F."/>
            <person name="Su P."/>
            <person name="Kiefer A.F."/>
            <person name="Nichols A."/>
            <person name="Cepeda A.J."/>
            <person name="Yan W."/>
            <person name="Fan B."/>
            <person name="Jiang Y."/>
            <person name="Adhikari A."/>
            <person name="Zheng C.-J."/>
            <person name="Schuster L."/>
            <person name="Cowan T.M."/>
            <person name="Smanski M.J."/>
            <person name="Chevrette M.G."/>
            <person name="De Carvalho L.P.S."/>
            <person name="Shen B."/>
        </authorList>
    </citation>
    <scope>NUCLEOTIDE SEQUENCE [LARGE SCALE GENOMIC DNA]</scope>
    <source>
        <strain evidence="3 4">NPDC050545</strain>
    </source>
</reference>
<evidence type="ECO:0000313" key="4">
    <source>
        <dbReference type="Proteomes" id="UP001612741"/>
    </source>
</evidence>
<feature type="region of interest" description="Disordered" evidence="1">
    <location>
        <begin position="119"/>
        <end position="143"/>
    </location>
</feature>
<dbReference type="PROSITE" id="PS51257">
    <property type="entry name" value="PROKAR_LIPOPROTEIN"/>
    <property type="match status" value="1"/>
</dbReference>
<dbReference type="EMBL" id="JBITGY010000014">
    <property type="protein sequence ID" value="MFI6504388.1"/>
    <property type="molecule type" value="Genomic_DNA"/>
</dbReference>
<dbReference type="Proteomes" id="UP001612741">
    <property type="component" value="Unassembled WGS sequence"/>
</dbReference>